<dbReference type="Proteomes" id="UP001217918">
    <property type="component" value="Unassembled WGS sequence"/>
</dbReference>
<dbReference type="PROSITE" id="PS51344">
    <property type="entry name" value="HTH_TFE_IIE"/>
    <property type="match status" value="1"/>
</dbReference>
<feature type="domain" description="HTH TFE/IIEalpha-type" evidence="3">
    <location>
        <begin position="4"/>
        <end position="95"/>
    </location>
</feature>
<reference evidence="4" key="1">
    <citation type="journal article" date="2023" name="Mol. Plant Microbe Interact.">
        <title>Elucidating the Obligate Nature and Biological Capacity of an Invasive Fungal Corn Pathogen.</title>
        <authorList>
            <person name="MacCready J.S."/>
            <person name="Roggenkamp E.M."/>
            <person name="Gdanetz K."/>
            <person name="Chilvers M.I."/>
        </authorList>
    </citation>
    <scope>NUCLEOTIDE SEQUENCE</scope>
    <source>
        <strain evidence="4">PM02</strain>
    </source>
</reference>
<evidence type="ECO:0000259" key="3">
    <source>
        <dbReference type="PROSITE" id="PS51344"/>
    </source>
</evidence>
<dbReference type="InterPro" id="IPR039997">
    <property type="entry name" value="TFE"/>
</dbReference>
<dbReference type="InterPro" id="IPR002853">
    <property type="entry name" value="TFIIE_asu"/>
</dbReference>
<dbReference type="GO" id="GO:0006367">
    <property type="term" value="P:transcription initiation at RNA polymerase II promoter"/>
    <property type="evidence" value="ECO:0007669"/>
    <property type="project" value="InterPro"/>
</dbReference>
<keyword evidence="2" id="KW-0804">Transcription</keyword>
<evidence type="ECO:0000313" key="4">
    <source>
        <dbReference type="EMBL" id="KAK2073666.1"/>
    </source>
</evidence>
<dbReference type="SMART" id="SM00531">
    <property type="entry name" value="TFIIE"/>
    <property type="match status" value="1"/>
</dbReference>
<organism evidence="4 5">
    <name type="scientific">Phyllachora maydis</name>
    <dbReference type="NCBI Taxonomy" id="1825666"/>
    <lineage>
        <taxon>Eukaryota</taxon>
        <taxon>Fungi</taxon>
        <taxon>Dikarya</taxon>
        <taxon>Ascomycota</taxon>
        <taxon>Pezizomycotina</taxon>
        <taxon>Sordariomycetes</taxon>
        <taxon>Sordariomycetidae</taxon>
        <taxon>Phyllachorales</taxon>
        <taxon>Phyllachoraceae</taxon>
        <taxon>Phyllachora</taxon>
    </lineage>
</organism>
<dbReference type="InterPro" id="IPR017919">
    <property type="entry name" value="TFIIE/TFIIEa_HTH"/>
</dbReference>
<name>A0AAD9MJ21_9PEZI</name>
<dbReference type="Pfam" id="PF02002">
    <property type="entry name" value="TFIIE_alpha"/>
    <property type="match status" value="1"/>
</dbReference>
<dbReference type="GO" id="GO:0005673">
    <property type="term" value="C:transcription factor TFIIE complex"/>
    <property type="evidence" value="ECO:0007669"/>
    <property type="project" value="TreeGrafter"/>
</dbReference>
<evidence type="ECO:0000313" key="5">
    <source>
        <dbReference type="Proteomes" id="UP001217918"/>
    </source>
</evidence>
<keyword evidence="1" id="KW-0805">Transcription regulation</keyword>
<evidence type="ECO:0000256" key="1">
    <source>
        <dbReference type="ARBA" id="ARBA00023015"/>
    </source>
</evidence>
<dbReference type="EMBL" id="JAQQPM010000007">
    <property type="protein sequence ID" value="KAK2073666.1"/>
    <property type="molecule type" value="Genomic_DNA"/>
</dbReference>
<dbReference type="PANTHER" id="PTHR13097">
    <property type="entry name" value="TRANSCRIPTION INITIATION FACTOR IIE, ALPHA SUBUNIT"/>
    <property type="match status" value="1"/>
</dbReference>
<sequence length="323" mass="36257">MDLAQVLVRQVVRAFYPTPEILVVEALVMHSCLRDDDLAYLMKMNSKDLHKLCAGLAAQRFLVVAARQEQVENKTRPISRTYYYIDYRQAVDAIKWRWFRSSTDMQSTATAATETKDYFCPRCKAEWSQYDVLDKWSAGGFLCHRCESVLTKVAERASPGHQQSARMNNQFKFMTDALQQIDDAGVPECTFDKALANMRPIERAATHEAVSSVPVDMTTKPTAVKGLANTGPKIMTVTITDGNEEQEAAAEARRRKEQLLANALPSWITDSSVPTNAGANSTIVGQTRKFDFGEDASPAKKVKLEVKVEEEEEDDEIEFEDVV</sequence>
<accession>A0AAD9MJ21</accession>
<comment type="caution">
    <text evidence="4">The sequence shown here is derived from an EMBL/GenBank/DDBJ whole genome shotgun (WGS) entry which is preliminary data.</text>
</comment>
<protein>
    <recommendedName>
        <fullName evidence="3">HTH TFE/IIEalpha-type domain-containing protein</fullName>
    </recommendedName>
</protein>
<dbReference type="InterPro" id="IPR024550">
    <property type="entry name" value="TFIIEa/SarR/Rpc3_HTH_dom"/>
</dbReference>
<dbReference type="AlphaFoldDB" id="A0AAD9MJ21"/>
<gene>
    <name evidence="4" type="ORF">P8C59_007929</name>
</gene>
<dbReference type="PANTHER" id="PTHR13097:SF7">
    <property type="entry name" value="GENERAL TRANSCRIPTION FACTOR IIE SUBUNIT 1"/>
    <property type="match status" value="1"/>
</dbReference>
<evidence type="ECO:0000256" key="2">
    <source>
        <dbReference type="ARBA" id="ARBA00023163"/>
    </source>
</evidence>
<proteinExistence type="predicted"/>
<keyword evidence="5" id="KW-1185">Reference proteome</keyword>